<proteinExistence type="predicted"/>
<evidence type="ECO:0000313" key="2">
    <source>
        <dbReference type="EMBL" id="RLU21366.1"/>
    </source>
</evidence>
<protein>
    <submittedName>
        <fullName evidence="2">Uncharacterized protein</fullName>
    </submittedName>
</protein>
<dbReference type="AlphaFoldDB" id="A0A3L8DM14"/>
<keyword evidence="1" id="KW-1133">Transmembrane helix</keyword>
<keyword evidence="1" id="KW-0472">Membrane</keyword>
<name>A0A3L8DM14_OOCBI</name>
<comment type="caution">
    <text evidence="2">The sequence shown here is derived from an EMBL/GenBank/DDBJ whole genome shotgun (WGS) entry which is preliminary data.</text>
</comment>
<dbReference type="Proteomes" id="UP000279307">
    <property type="component" value="Chromosome 6"/>
</dbReference>
<organism evidence="2">
    <name type="scientific">Ooceraea biroi</name>
    <name type="common">Clonal raider ant</name>
    <name type="synonym">Cerapachys biroi</name>
    <dbReference type="NCBI Taxonomy" id="2015173"/>
    <lineage>
        <taxon>Eukaryota</taxon>
        <taxon>Metazoa</taxon>
        <taxon>Ecdysozoa</taxon>
        <taxon>Arthropoda</taxon>
        <taxon>Hexapoda</taxon>
        <taxon>Insecta</taxon>
        <taxon>Pterygota</taxon>
        <taxon>Neoptera</taxon>
        <taxon>Endopterygota</taxon>
        <taxon>Hymenoptera</taxon>
        <taxon>Apocrita</taxon>
        <taxon>Aculeata</taxon>
        <taxon>Formicoidea</taxon>
        <taxon>Formicidae</taxon>
        <taxon>Dorylinae</taxon>
        <taxon>Ooceraea</taxon>
    </lineage>
</organism>
<accession>A0A3L8DM14</accession>
<dbReference type="OrthoDB" id="7554799at2759"/>
<feature type="transmembrane region" description="Helical" evidence="1">
    <location>
        <begin position="47"/>
        <end position="65"/>
    </location>
</feature>
<reference evidence="2" key="1">
    <citation type="journal article" date="2018" name="Genome Res.">
        <title>The genomic architecture and molecular evolution of ant odorant receptors.</title>
        <authorList>
            <person name="McKenzie S.K."/>
            <person name="Kronauer D.J.C."/>
        </authorList>
    </citation>
    <scope>NUCLEOTIDE SEQUENCE [LARGE SCALE GENOMIC DNA]</scope>
    <source>
        <strain evidence="2">Clonal line C1</strain>
    </source>
</reference>
<keyword evidence="1" id="KW-0812">Transmembrane</keyword>
<gene>
    <name evidence="2" type="ORF">DMN91_005739</name>
</gene>
<reference evidence="2" key="2">
    <citation type="submission" date="2018-07" db="EMBL/GenBank/DDBJ databases">
        <authorList>
            <person name="Mckenzie S.K."/>
            <person name="Kronauer D.J.C."/>
        </authorList>
    </citation>
    <scope>NUCLEOTIDE SEQUENCE</scope>
    <source>
        <strain evidence="2">Clonal line C1</strain>
    </source>
</reference>
<dbReference type="EMBL" id="QOIP01000006">
    <property type="protein sequence ID" value="RLU21366.1"/>
    <property type="molecule type" value="Genomic_DNA"/>
</dbReference>
<evidence type="ECO:0000256" key="1">
    <source>
        <dbReference type="SAM" id="Phobius"/>
    </source>
</evidence>
<sequence>MDNTVTSSMTISFQRPTDLRKCAHTAGVLSSKCYDCCFLNKLNYDNYFQLSVIILLACILILELIKFSESYKPIKPYKFYNPWRPRRWQSFAKSSKHYRSKRILPQNHHIFEPDYERYAPIYEDSVDNTEEDKPYVIVIQLPRKKEKNKYQVYQRQHVIDAPQNIDYIDDNDDELKVYHINNKTVRIKVNDRLSVLTS</sequence>